<dbReference type="EMBL" id="CM044704">
    <property type="protein sequence ID" value="KAI5668923.1"/>
    <property type="molecule type" value="Genomic_DNA"/>
</dbReference>
<accession>A0ACC0B8K6</accession>
<proteinExistence type="predicted"/>
<name>A0ACC0B8K6_CATRO</name>
<gene>
    <name evidence="1" type="ORF">M9H77_18776</name>
</gene>
<sequence>MDMENLSNSSSSIPSSKPKTLIFDRRYGWVIDVWKDPSEEALSGGRGMFCIVPLAKSLIKAASQTINTAASSTLKVVENPNLFAPEVLRANMNDQLKRITSSMNKPEFDLAVLKRRWTLSPNPNEERNELH</sequence>
<evidence type="ECO:0000313" key="1">
    <source>
        <dbReference type="EMBL" id="KAI5668923.1"/>
    </source>
</evidence>
<protein>
    <submittedName>
        <fullName evidence="1">Uncharacterized protein</fullName>
    </submittedName>
</protein>
<organism evidence="1 2">
    <name type="scientific">Catharanthus roseus</name>
    <name type="common">Madagascar periwinkle</name>
    <name type="synonym">Vinca rosea</name>
    <dbReference type="NCBI Taxonomy" id="4058"/>
    <lineage>
        <taxon>Eukaryota</taxon>
        <taxon>Viridiplantae</taxon>
        <taxon>Streptophyta</taxon>
        <taxon>Embryophyta</taxon>
        <taxon>Tracheophyta</taxon>
        <taxon>Spermatophyta</taxon>
        <taxon>Magnoliopsida</taxon>
        <taxon>eudicotyledons</taxon>
        <taxon>Gunneridae</taxon>
        <taxon>Pentapetalae</taxon>
        <taxon>asterids</taxon>
        <taxon>lamiids</taxon>
        <taxon>Gentianales</taxon>
        <taxon>Apocynaceae</taxon>
        <taxon>Rauvolfioideae</taxon>
        <taxon>Vinceae</taxon>
        <taxon>Catharanthinae</taxon>
        <taxon>Catharanthus</taxon>
    </lineage>
</organism>
<dbReference type="Proteomes" id="UP001060085">
    <property type="component" value="Linkage Group LG04"/>
</dbReference>
<keyword evidence="2" id="KW-1185">Reference proteome</keyword>
<comment type="caution">
    <text evidence="1">The sequence shown here is derived from an EMBL/GenBank/DDBJ whole genome shotgun (WGS) entry which is preliminary data.</text>
</comment>
<evidence type="ECO:0000313" key="2">
    <source>
        <dbReference type="Proteomes" id="UP001060085"/>
    </source>
</evidence>
<reference evidence="2" key="1">
    <citation type="journal article" date="2023" name="Nat. Plants">
        <title>Single-cell RNA sequencing provides a high-resolution roadmap for understanding the multicellular compartmentation of specialized metabolism.</title>
        <authorList>
            <person name="Sun S."/>
            <person name="Shen X."/>
            <person name="Li Y."/>
            <person name="Li Y."/>
            <person name="Wang S."/>
            <person name="Li R."/>
            <person name="Zhang H."/>
            <person name="Shen G."/>
            <person name="Guo B."/>
            <person name="Wei J."/>
            <person name="Xu J."/>
            <person name="St-Pierre B."/>
            <person name="Chen S."/>
            <person name="Sun C."/>
        </authorList>
    </citation>
    <scope>NUCLEOTIDE SEQUENCE [LARGE SCALE GENOMIC DNA]</scope>
</reference>